<evidence type="ECO:0000256" key="10">
    <source>
        <dbReference type="RuleBase" id="RU361207"/>
    </source>
</evidence>
<evidence type="ECO:0000256" key="9">
    <source>
        <dbReference type="ARBA" id="ARBA00031501"/>
    </source>
</evidence>
<evidence type="ECO:0000256" key="4">
    <source>
        <dbReference type="ARBA" id="ARBA00020295"/>
    </source>
</evidence>
<dbReference type="Proteomes" id="UP000006237">
    <property type="component" value="Unassembled WGS sequence"/>
</dbReference>
<dbReference type="Gene3D" id="3.20.20.80">
    <property type="entry name" value="Glycosidases"/>
    <property type="match status" value="1"/>
</dbReference>
<dbReference type="EC" id="2.4.1.25" evidence="3 10"/>
<proteinExistence type="inferred from homology"/>
<evidence type="ECO:0000256" key="1">
    <source>
        <dbReference type="ARBA" id="ARBA00000439"/>
    </source>
</evidence>
<evidence type="ECO:0000256" key="2">
    <source>
        <dbReference type="ARBA" id="ARBA00005684"/>
    </source>
</evidence>
<comment type="similarity">
    <text evidence="2 10">Belongs to the disproportionating enzyme family.</text>
</comment>
<dbReference type="GO" id="GO:0004134">
    <property type="term" value="F:4-alpha-glucanotransferase activity"/>
    <property type="evidence" value="ECO:0007669"/>
    <property type="project" value="UniProtKB-EC"/>
</dbReference>
<dbReference type="NCBIfam" id="TIGR00217">
    <property type="entry name" value="malQ"/>
    <property type="match status" value="1"/>
</dbReference>
<name>A0ABM9XM47_9CORY</name>
<comment type="catalytic activity">
    <reaction evidence="1 10">
        <text>Transfers a segment of a (1-&gt;4)-alpha-D-glucan to a new position in an acceptor, which may be glucose or a (1-&gt;4)-alpha-D-glucan.</text>
        <dbReference type="EC" id="2.4.1.25"/>
    </reaction>
</comment>
<keyword evidence="6 10" id="KW-0808">Transferase</keyword>
<feature type="domain" description="MalQ N-terminal beta-sandwich" evidence="11">
    <location>
        <begin position="73"/>
        <end position="163"/>
    </location>
</feature>
<dbReference type="PANTHER" id="PTHR32438">
    <property type="entry name" value="4-ALPHA-GLUCANOTRANSFERASE DPE1, CHLOROPLASTIC/AMYLOPLASTIC"/>
    <property type="match status" value="1"/>
</dbReference>
<dbReference type="InterPro" id="IPR048458">
    <property type="entry name" value="MalQ_N"/>
</dbReference>
<keyword evidence="13" id="KW-1185">Reference proteome</keyword>
<evidence type="ECO:0000256" key="6">
    <source>
        <dbReference type="ARBA" id="ARBA00022679"/>
    </source>
</evidence>
<dbReference type="InterPro" id="IPR017853">
    <property type="entry name" value="GH"/>
</dbReference>
<reference evidence="12 13" key="1">
    <citation type="submission" date="2009-01" db="EMBL/GenBank/DDBJ databases">
        <authorList>
            <person name="Qin X."/>
            <person name="Bachman B."/>
            <person name="Battles P."/>
            <person name="Bell A."/>
            <person name="Bess C."/>
            <person name="Bickham C."/>
            <person name="Chaboub L."/>
            <person name="Chen D."/>
            <person name="Coyle M."/>
            <person name="Deiros D.R."/>
            <person name="Dinh H."/>
            <person name="Forbes L."/>
            <person name="Fowler G."/>
            <person name="Francisco L."/>
            <person name="Fu Q."/>
            <person name="Gubbala S."/>
            <person name="Hale W."/>
            <person name="Han Y."/>
            <person name="Hemphill L."/>
            <person name="Highlander S.K."/>
            <person name="Hirani K."/>
            <person name="Hogues M."/>
            <person name="Jackson L."/>
            <person name="Jakkamsetti A."/>
            <person name="Javaid M."/>
            <person name="Jiang H."/>
            <person name="Korchina V."/>
            <person name="Kovar C."/>
            <person name="Lara F."/>
            <person name="Lee S."/>
            <person name="Mata R."/>
            <person name="Mathew T."/>
            <person name="Moen C."/>
            <person name="Morales K."/>
            <person name="Munidasa M."/>
            <person name="Nazareth L."/>
            <person name="Ngo R."/>
            <person name="Nguyen L."/>
            <person name="Okwuonu G."/>
            <person name="Ongeri F."/>
            <person name="Patil S."/>
            <person name="Petrosino J."/>
            <person name="Pham C."/>
            <person name="Pham P."/>
            <person name="Pu L.-L."/>
            <person name="Puazo M."/>
            <person name="Raj R."/>
            <person name="Reid J."/>
            <person name="Rouhana J."/>
            <person name="Saada N."/>
            <person name="Shang Y."/>
            <person name="Simmons D."/>
            <person name="Thornton R."/>
            <person name="Warren J."/>
            <person name="Weissenberger G."/>
            <person name="Zhang J."/>
            <person name="Zhang L."/>
            <person name="Zhou C."/>
            <person name="Zhu D."/>
            <person name="Muzny D."/>
            <person name="Worley K."/>
            <person name="Gibbs R."/>
        </authorList>
    </citation>
    <scope>NUCLEOTIDE SEQUENCE [LARGE SCALE GENOMIC DNA]</scope>
    <source>
        <strain evidence="12 13">ATCC 51866</strain>
    </source>
</reference>
<dbReference type="InterPro" id="IPR003385">
    <property type="entry name" value="Glyco_hydro_77"/>
</dbReference>
<dbReference type="Pfam" id="PF21226">
    <property type="entry name" value="MalQ_N"/>
    <property type="match status" value="1"/>
</dbReference>
<dbReference type="Pfam" id="PF02446">
    <property type="entry name" value="Glyco_hydro_77"/>
    <property type="match status" value="1"/>
</dbReference>
<comment type="caution">
    <text evidence="12">The sequence shown here is derived from an EMBL/GenBank/DDBJ whole genome shotgun (WGS) entry which is preliminary data.</text>
</comment>
<evidence type="ECO:0000256" key="3">
    <source>
        <dbReference type="ARBA" id="ARBA00012560"/>
    </source>
</evidence>
<evidence type="ECO:0000313" key="12">
    <source>
        <dbReference type="EMBL" id="EEI62205.1"/>
    </source>
</evidence>
<keyword evidence="5 10" id="KW-0328">Glycosyltransferase</keyword>
<evidence type="ECO:0000313" key="13">
    <source>
        <dbReference type="Proteomes" id="UP000006237"/>
    </source>
</evidence>
<evidence type="ECO:0000259" key="11">
    <source>
        <dbReference type="Pfam" id="PF21226"/>
    </source>
</evidence>
<protein>
    <recommendedName>
        <fullName evidence="4 10">4-alpha-glucanotransferase</fullName>
        <ecNumber evidence="3 10">2.4.1.25</ecNumber>
    </recommendedName>
    <alternativeName>
        <fullName evidence="8 10">Amylomaltase</fullName>
    </alternativeName>
    <alternativeName>
        <fullName evidence="9 10">Disproportionating enzyme</fullName>
    </alternativeName>
</protein>
<dbReference type="EMBL" id="ACHF01000118">
    <property type="protein sequence ID" value="EEI62205.1"/>
    <property type="molecule type" value="Genomic_DNA"/>
</dbReference>
<evidence type="ECO:0000256" key="8">
    <source>
        <dbReference type="ARBA" id="ARBA00031423"/>
    </source>
</evidence>
<gene>
    <name evidence="12" type="primary">malQ</name>
    <name evidence="12" type="ORF">HMPREF0293_2330</name>
</gene>
<accession>A0ABM9XM47</accession>
<evidence type="ECO:0000256" key="5">
    <source>
        <dbReference type="ARBA" id="ARBA00022676"/>
    </source>
</evidence>
<sequence length="704" mass="77979">MIKLVSYIDELSKLAQAYSISTSYTSATGTTVEAGPETLTALLHAIGVTVGETEEELVSQQLAAEEELFSRPLPRCVVARQGDSHFFTVHVHHGASAHVTIATEQGEVVEAVQEENWTDPRTIGGVLWGEATFSTPRDLPLGWHTLRLDSESVQAETGLIVVPAQVPTPSRQRHGVMAQLYSVRSERSWGIGDFRDLATLGTILAEDDDVDFLLINPLHAAQPAPPVEDSPYLPTSRRFVNPIYICVEDVPEYSLVDDATRADIDALAAGLRATNTTPDPIKRNPIFDIKLQALRELFFHREQSGPRHDMYRAYCEAEGDGLDEFALWCGHQLARAECTATGAHAEEDGFPEDAEFYRWLQFICDEQLATAQKALKDAGMEIGIMNDLAVGVHPKGADAETLSDILAPEVSVGAPPDPYNVFGQDWSQPPWNPYALAEAGYAPFRDMIRTVLRHSGALRIDHILGLFRLFWIPRGESAKLGTYMNYDYNALVGVLALEATRAGAVVIGEDMGTFEPWVQDYLAERGLMGTSILWFEGSPHHEGARRQDEYRTLALTSGTTHDLPPTAGMVEGEHIALRDRLGLLENSFEEEDASDFAWQKQIYEVALDPEFYASLDLSERPSGDTTLEIVRQLSEFVRGTPSLLTCTALVDLTGDRRAQNQPGTVRSQYPNWCIPLTNEKGEAVTLETLRDQRYYKALVLERGH</sequence>
<dbReference type="SUPFAM" id="SSF51445">
    <property type="entry name" value="(Trans)glycosidases"/>
    <property type="match status" value="1"/>
</dbReference>
<evidence type="ECO:0000256" key="7">
    <source>
        <dbReference type="ARBA" id="ARBA00023277"/>
    </source>
</evidence>
<organism evidence="12 13">
    <name type="scientific">Corynebacterium glucuronolyticum ATCC 51866</name>
    <dbReference type="NCBI Taxonomy" id="548478"/>
    <lineage>
        <taxon>Bacteria</taxon>
        <taxon>Bacillati</taxon>
        <taxon>Actinomycetota</taxon>
        <taxon>Actinomycetes</taxon>
        <taxon>Mycobacteriales</taxon>
        <taxon>Corynebacteriaceae</taxon>
        <taxon>Corynebacterium</taxon>
    </lineage>
</organism>
<keyword evidence="7 10" id="KW-0119">Carbohydrate metabolism</keyword>
<dbReference type="PANTHER" id="PTHR32438:SF5">
    <property type="entry name" value="4-ALPHA-GLUCANOTRANSFERASE DPE1, CHLOROPLASTIC_AMYLOPLASTIC"/>
    <property type="match status" value="1"/>
</dbReference>